<feature type="region of interest" description="Disordered" evidence="4">
    <location>
        <begin position="1"/>
        <end position="21"/>
    </location>
</feature>
<keyword evidence="2" id="KW-0677">Repeat</keyword>
<dbReference type="Gene3D" id="2.130.10.10">
    <property type="entry name" value="YVTN repeat-like/Quinoprotein amine dehydrogenase"/>
    <property type="match status" value="1"/>
</dbReference>
<dbReference type="PANTHER" id="PTHR14107:SF16">
    <property type="entry name" value="AT02583P"/>
    <property type="match status" value="1"/>
</dbReference>
<dbReference type="InterPro" id="IPR036322">
    <property type="entry name" value="WD40_repeat_dom_sf"/>
</dbReference>
<dbReference type="Pfam" id="PF00400">
    <property type="entry name" value="WD40"/>
    <property type="match status" value="3"/>
</dbReference>
<comment type="caution">
    <text evidence="5">The sequence shown here is derived from an EMBL/GenBank/DDBJ whole genome shotgun (WGS) entry which is preliminary data.</text>
</comment>
<feature type="repeat" description="WD" evidence="3">
    <location>
        <begin position="325"/>
        <end position="371"/>
    </location>
</feature>
<sequence length="449" mass="49720">MFIPSKIGSAGSSAQNSSTALANAPPTGITFADTAIGDGSTDGNSGEKEKFFGKMRRKTSFYIPNSNTKANTSTFVNKIVTYDNLALFLTSRGPEAHYFFINIGRQFLWADYTLETKPALSCLQLKEAFVTCHDVNPLTRENMDTVLGFNTGDIMIYSPISGKYDRKNKQFVISKSAVTCIKWMPGSESLFMVGFADGAVMILDKDREDSSTVVPLSSDESSGFPIYKPPKGAHKHNPISQWQLSKRPITSIQFSPDSVHVAITSSDGCLRILDHTTERLLDTCSSYFGGLICCAWSPDGKYVVTGGEDDLVTIWAFGGRIVARCQGHSSWVTSVAFDPYNCTERSYRFASVSDDTRICMWDFSASSLHKPRVRKSRYVDSDKVATNNVHPVLSKKQVAILEPFMTQSIHTEPLHFIAFREDSVVTADRIGVVKFWSRPKVDILEDGDM</sequence>
<dbReference type="STRING" id="329046.A0A1Y2D3A8"/>
<dbReference type="InterPro" id="IPR015943">
    <property type="entry name" value="WD40/YVTN_repeat-like_dom_sf"/>
</dbReference>
<name>A0A1Y2D3A8_9FUNG</name>
<evidence type="ECO:0000256" key="2">
    <source>
        <dbReference type="ARBA" id="ARBA00022737"/>
    </source>
</evidence>
<dbReference type="InterPro" id="IPR051362">
    <property type="entry name" value="WD_repeat_creC_regulators"/>
</dbReference>
<evidence type="ECO:0000256" key="3">
    <source>
        <dbReference type="PROSITE-ProRule" id="PRU00221"/>
    </source>
</evidence>
<dbReference type="OrthoDB" id="3367at2759"/>
<feature type="repeat" description="WD" evidence="3">
    <location>
        <begin position="295"/>
        <end position="315"/>
    </location>
</feature>
<protein>
    <submittedName>
        <fullName evidence="5">WD40 repeat-like protein</fullName>
    </submittedName>
</protein>
<evidence type="ECO:0000256" key="4">
    <source>
        <dbReference type="SAM" id="MobiDB-lite"/>
    </source>
</evidence>
<feature type="compositionally biased region" description="Polar residues" evidence="4">
    <location>
        <begin position="10"/>
        <end position="21"/>
    </location>
</feature>
<dbReference type="AlphaFoldDB" id="A0A1Y2D3A8"/>
<dbReference type="SUPFAM" id="SSF50978">
    <property type="entry name" value="WD40 repeat-like"/>
    <property type="match status" value="1"/>
</dbReference>
<organism evidence="5 6">
    <name type="scientific">Rhizoclosmatium globosum</name>
    <dbReference type="NCBI Taxonomy" id="329046"/>
    <lineage>
        <taxon>Eukaryota</taxon>
        <taxon>Fungi</taxon>
        <taxon>Fungi incertae sedis</taxon>
        <taxon>Chytridiomycota</taxon>
        <taxon>Chytridiomycota incertae sedis</taxon>
        <taxon>Chytridiomycetes</taxon>
        <taxon>Chytridiales</taxon>
        <taxon>Chytriomycetaceae</taxon>
        <taxon>Rhizoclosmatium</taxon>
    </lineage>
</organism>
<keyword evidence="6" id="KW-1185">Reference proteome</keyword>
<gene>
    <name evidence="5" type="ORF">BCR33DRAFT_761339</name>
</gene>
<dbReference type="SMART" id="SM00320">
    <property type="entry name" value="WD40"/>
    <property type="match status" value="5"/>
</dbReference>
<evidence type="ECO:0000313" key="6">
    <source>
        <dbReference type="Proteomes" id="UP000193642"/>
    </source>
</evidence>
<accession>A0A1Y2D3A8</accession>
<keyword evidence="1 3" id="KW-0853">WD repeat</keyword>
<dbReference type="PROSITE" id="PS50082">
    <property type="entry name" value="WD_REPEATS_2"/>
    <property type="match status" value="2"/>
</dbReference>
<evidence type="ECO:0000313" key="5">
    <source>
        <dbReference type="EMBL" id="ORY53035.1"/>
    </source>
</evidence>
<dbReference type="Proteomes" id="UP000193642">
    <property type="component" value="Unassembled WGS sequence"/>
</dbReference>
<dbReference type="EMBL" id="MCGO01000002">
    <property type="protein sequence ID" value="ORY53035.1"/>
    <property type="molecule type" value="Genomic_DNA"/>
</dbReference>
<dbReference type="InterPro" id="IPR001680">
    <property type="entry name" value="WD40_rpt"/>
</dbReference>
<proteinExistence type="predicted"/>
<reference evidence="5 6" key="1">
    <citation type="submission" date="2016-07" db="EMBL/GenBank/DDBJ databases">
        <title>Pervasive Adenine N6-methylation of Active Genes in Fungi.</title>
        <authorList>
            <consortium name="DOE Joint Genome Institute"/>
            <person name="Mondo S.J."/>
            <person name="Dannebaum R.O."/>
            <person name="Kuo R.C."/>
            <person name="Labutti K."/>
            <person name="Haridas S."/>
            <person name="Kuo A."/>
            <person name="Salamov A."/>
            <person name="Ahrendt S.R."/>
            <person name="Lipzen A."/>
            <person name="Sullivan W."/>
            <person name="Andreopoulos W.B."/>
            <person name="Clum A."/>
            <person name="Lindquist E."/>
            <person name="Daum C."/>
            <person name="Ramamoorthy G.K."/>
            <person name="Gryganskyi A."/>
            <person name="Culley D."/>
            <person name="Magnuson J.K."/>
            <person name="James T.Y."/>
            <person name="O'Malley M.A."/>
            <person name="Stajich J.E."/>
            <person name="Spatafora J.W."/>
            <person name="Visel A."/>
            <person name="Grigoriev I.V."/>
        </authorList>
    </citation>
    <scope>NUCLEOTIDE SEQUENCE [LARGE SCALE GENOMIC DNA]</scope>
    <source>
        <strain evidence="5 6">JEL800</strain>
    </source>
</reference>
<dbReference type="PANTHER" id="PTHR14107">
    <property type="entry name" value="WD REPEAT PROTEIN"/>
    <property type="match status" value="1"/>
</dbReference>
<evidence type="ECO:0000256" key="1">
    <source>
        <dbReference type="ARBA" id="ARBA00022574"/>
    </source>
</evidence>